<dbReference type="GO" id="GO:0005829">
    <property type="term" value="C:cytosol"/>
    <property type="evidence" value="ECO:0007669"/>
    <property type="project" value="TreeGrafter"/>
</dbReference>
<dbReference type="NCBIfam" id="NF000755">
    <property type="entry name" value="PRK00046.1"/>
    <property type="match status" value="1"/>
</dbReference>
<keyword evidence="8 20" id="KW-0963">Cytoplasm</keyword>
<dbReference type="Pfam" id="PF02873">
    <property type="entry name" value="MurB_C"/>
    <property type="match status" value="1"/>
</dbReference>
<keyword evidence="15 20" id="KW-0560">Oxidoreductase</keyword>
<dbReference type="InterPro" id="IPR011601">
    <property type="entry name" value="MurB_C"/>
</dbReference>
<comment type="catalytic activity">
    <reaction evidence="19 20">
        <text>UDP-N-acetyl-alpha-D-muramate + NADP(+) = UDP-N-acetyl-3-O-(1-carboxyvinyl)-alpha-D-glucosamine + NADPH + H(+)</text>
        <dbReference type="Rhea" id="RHEA:12248"/>
        <dbReference type="ChEBI" id="CHEBI:15378"/>
        <dbReference type="ChEBI" id="CHEBI:57783"/>
        <dbReference type="ChEBI" id="CHEBI:58349"/>
        <dbReference type="ChEBI" id="CHEBI:68483"/>
        <dbReference type="ChEBI" id="CHEBI:70757"/>
        <dbReference type="EC" id="1.3.1.98"/>
    </reaction>
</comment>
<dbReference type="EMBL" id="SHBP01000004">
    <property type="protein sequence ID" value="RZO20496.1"/>
    <property type="molecule type" value="Genomic_DNA"/>
</dbReference>
<evidence type="ECO:0000256" key="9">
    <source>
        <dbReference type="ARBA" id="ARBA00022618"/>
    </source>
</evidence>
<evidence type="ECO:0000256" key="6">
    <source>
        <dbReference type="ARBA" id="ARBA00012518"/>
    </source>
</evidence>
<keyword evidence="12 20" id="KW-0521">NADP</keyword>
<keyword evidence="10 20" id="KW-0285">Flavoprotein</keyword>
<protein>
    <recommendedName>
        <fullName evidence="7 20">UDP-N-acetylenolpyruvoylglucosamine reductase</fullName>
        <ecNumber evidence="6 20">1.3.1.98</ecNumber>
    </recommendedName>
    <alternativeName>
        <fullName evidence="18 20">UDP-N-acetylmuramate dehydrogenase</fullName>
    </alternativeName>
</protein>
<evidence type="ECO:0000256" key="4">
    <source>
        <dbReference type="ARBA" id="ARBA00004752"/>
    </source>
</evidence>
<dbReference type="InterPro" id="IPR003170">
    <property type="entry name" value="MurB"/>
</dbReference>
<evidence type="ECO:0000256" key="17">
    <source>
        <dbReference type="ARBA" id="ARBA00023316"/>
    </source>
</evidence>
<comment type="caution">
    <text evidence="22">The sequence shown here is derived from an EMBL/GenBank/DDBJ whole genome shotgun (WGS) entry which is preliminary data.</text>
</comment>
<keyword evidence="14 20" id="KW-0573">Peptidoglycan synthesis</keyword>
<evidence type="ECO:0000256" key="14">
    <source>
        <dbReference type="ARBA" id="ARBA00022984"/>
    </source>
</evidence>
<dbReference type="PANTHER" id="PTHR21071">
    <property type="entry name" value="UDP-N-ACETYLENOLPYRUVOYLGLUCOSAMINE REDUCTASE"/>
    <property type="match status" value="1"/>
</dbReference>
<dbReference type="NCBIfam" id="TIGR00179">
    <property type="entry name" value="murB"/>
    <property type="match status" value="1"/>
</dbReference>
<evidence type="ECO:0000256" key="5">
    <source>
        <dbReference type="ARBA" id="ARBA00010485"/>
    </source>
</evidence>
<accession>A0A520MGZ4</accession>
<dbReference type="HAMAP" id="MF_00037">
    <property type="entry name" value="MurB"/>
    <property type="match status" value="1"/>
</dbReference>
<dbReference type="Gene3D" id="3.90.78.10">
    <property type="entry name" value="UDP-N-acetylenolpyruvoylglucosamine reductase, C-terminal domain"/>
    <property type="match status" value="1"/>
</dbReference>
<evidence type="ECO:0000256" key="16">
    <source>
        <dbReference type="ARBA" id="ARBA00023306"/>
    </source>
</evidence>
<dbReference type="EC" id="1.3.1.98" evidence="6 20"/>
<dbReference type="GO" id="GO:0071555">
    <property type="term" value="P:cell wall organization"/>
    <property type="evidence" value="ECO:0007669"/>
    <property type="project" value="UniProtKB-KW"/>
</dbReference>
<dbReference type="Gene3D" id="3.30.43.10">
    <property type="entry name" value="Uridine Diphospho-n-acetylenolpyruvylglucosamine Reductase, domain 2"/>
    <property type="match status" value="1"/>
</dbReference>
<comment type="function">
    <text evidence="2 20">Cell wall formation.</text>
</comment>
<dbReference type="UniPathway" id="UPA00219"/>
<dbReference type="InterPro" id="IPR016166">
    <property type="entry name" value="FAD-bd_PCMH"/>
</dbReference>
<comment type="subcellular location">
    <subcellularLocation>
        <location evidence="3 20">Cytoplasm</location>
    </subcellularLocation>
</comment>
<dbReference type="InterPro" id="IPR016167">
    <property type="entry name" value="FAD-bd_PCMH_sub1"/>
</dbReference>
<dbReference type="GO" id="GO:0008762">
    <property type="term" value="F:UDP-N-acetylmuramate dehydrogenase activity"/>
    <property type="evidence" value="ECO:0007669"/>
    <property type="project" value="UniProtKB-UniRule"/>
</dbReference>
<dbReference type="GO" id="GO:0071949">
    <property type="term" value="F:FAD binding"/>
    <property type="evidence" value="ECO:0007669"/>
    <property type="project" value="InterPro"/>
</dbReference>
<feature type="active site" evidence="20">
    <location>
        <position position="350"/>
    </location>
</feature>
<dbReference type="SUPFAM" id="SSF56194">
    <property type="entry name" value="Uridine diphospho-N-Acetylenolpyruvylglucosamine reductase, MurB, C-terminal domain"/>
    <property type="match status" value="1"/>
</dbReference>
<comment type="similarity">
    <text evidence="5 20">Belongs to the MurB family.</text>
</comment>
<keyword evidence="17 20" id="KW-0961">Cell wall biogenesis/degradation</keyword>
<sequence length="357" mass="39313">MSESDSFTVETDKCLQALNSLALPAKASHFCTLSEFHHIKQALDFAKTNDLNVIPLGAGSNIVLASNLTGLVLSLKLLGITEQKDNRSNNDTVDVTFGAGENWHNAVIYTLKKGWYGLENLSLIPGNTGAAAIQNIGAYGVELADMLVSLKAVDIESGALLNLMNEDCKFGYRDSIFKQSLKDKCIITEITLRLTKTPMVNLDYPALREYFSESTKLPSPMLVSDAVCDIRRSKLPDPKELPNVGSFFKNPIVSAETLGRIHKEHSAPDIDLPQYLQDDGNIKIPAAWLVEYCKLKGFRHGSVGVHKDQALVLVNYNDVEGSDSAREILQLAEEIQRTIKTEFGIDLEVEPRIYGSV</sequence>
<organism evidence="22 23">
    <name type="scientific">SAR92 clade bacterium</name>
    <dbReference type="NCBI Taxonomy" id="2315479"/>
    <lineage>
        <taxon>Bacteria</taxon>
        <taxon>Pseudomonadati</taxon>
        <taxon>Pseudomonadota</taxon>
        <taxon>Gammaproteobacteria</taxon>
        <taxon>Cellvibrionales</taxon>
        <taxon>Porticoccaceae</taxon>
        <taxon>SAR92 clade</taxon>
    </lineage>
</organism>
<evidence type="ECO:0000256" key="3">
    <source>
        <dbReference type="ARBA" id="ARBA00004496"/>
    </source>
</evidence>
<feature type="active site" evidence="20">
    <location>
        <position position="173"/>
    </location>
</feature>
<evidence type="ECO:0000256" key="13">
    <source>
        <dbReference type="ARBA" id="ARBA00022960"/>
    </source>
</evidence>
<evidence type="ECO:0000256" key="12">
    <source>
        <dbReference type="ARBA" id="ARBA00022857"/>
    </source>
</evidence>
<name>A0A520MGZ4_9GAMM</name>
<dbReference type="SUPFAM" id="SSF56176">
    <property type="entry name" value="FAD-binding/transporter-associated domain-like"/>
    <property type="match status" value="1"/>
</dbReference>
<dbReference type="GO" id="GO:0009252">
    <property type="term" value="P:peptidoglycan biosynthetic process"/>
    <property type="evidence" value="ECO:0007669"/>
    <property type="project" value="UniProtKB-UniRule"/>
</dbReference>
<reference evidence="22 23" key="1">
    <citation type="submission" date="2019-02" db="EMBL/GenBank/DDBJ databases">
        <title>Prokaryotic population dynamics and viral predation in marine succession experiment using metagenomics: the confinement effect.</title>
        <authorList>
            <person name="Haro-Moreno J.M."/>
            <person name="Rodriguez-Valera F."/>
            <person name="Lopez-Perez M."/>
        </authorList>
    </citation>
    <scope>NUCLEOTIDE SEQUENCE [LARGE SCALE GENOMIC DNA]</scope>
    <source>
        <strain evidence="22">MED-G170</strain>
    </source>
</reference>
<dbReference type="InterPro" id="IPR006094">
    <property type="entry name" value="Oxid_FAD_bind_N"/>
</dbReference>
<evidence type="ECO:0000256" key="20">
    <source>
        <dbReference type="HAMAP-Rule" id="MF_00037"/>
    </source>
</evidence>
<dbReference type="PROSITE" id="PS51387">
    <property type="entry name" value="FAD_PCMH"/>
    <property type="match status" value="1"/>
</dbReference>
<evidence type="ECO:0000256" key="10">
    <source>
        <dbReference type="ARBA" id="ARBA00022630"/>
    </source>
</evidence>
<evidence type="ECO:0000313" key="22">
    <source>
        <dbReference type="EMBL" id="RZO20496.1"/>
    </source>
</evidence>
<keyword evidence="9 20" id="KW-0132">Cell division</keyword>
<evidence type="ECO:0000256" key="19">
    <source>
        <dbReference type="ARBA" id="ARBA00048914"/>
    </source>
</evidence>
<evidence type="ECO:0000256" key="2">
    <source>
        <dbReference type="ARBA" id="ARBA00003921"/>
    </source>
</evidence>
<dbReference type="InterPro" id="IPR036318">
    <property type="entry name" value="FAD-bd_PCMH-like_sf"/>
</dbReference>
<dbReference type="GO" id="GO:0008360">
    <property type="term" value="P:regulation of cell shape"/>
    <property type="evidence" value="ECO:0007669"/>
    <property type="project" value="UniProtKB-KW"/>
</dbReference>
<comment type="cofactor">
    <cofactor evidence="1 20">
        <name>FAD</name>
        <dbReference type="ChEBI" id="CHEBI:57692"/>
    </cofactor>
</comment>
<keyword evidence="16 20" id="KW-0131">Cell cycle</keyword>
<feature type="domain" description="FAD-binding PCMH-type" evidence="21">
    <location>
        <begin position="21"/>
        <end position="197"/>
    </location>
</feature>
<dbReference type="GO" id="GO:0051301">
    <property type="term" value="P:cell division"/>
    <property type="evidence" value="ECO:0007669"/>
    <property type="project" value="UniProtKB-KW"/>
</dbReference>
<dbReference type="Gene3D" id="3.30.465.10">
    <property type="match status" value="1"/>
</dbReference>
<dbReference type="InterPro" id="IPR036635">
    <property type="entry name" value="MurB_C_sf"/>
</dbReference>
<gene>
    <name evidence="20" type="primary">murB</name>
    <name evidence="22" type="ORF">EVB03_04350</name>
</gene>
<evidence type="ECO:0000256" key="11">
    <source>
        <dbReference type="ARBA" id="ARBA00022827"/>
    </source>
</evidence>
<proteinExistence type="inferred from homology"/>
<dbReference type="InterPro" id="IPR016169">
    <property type="entry name" value="FAD-bd_PCMH_sub2"/>
</dbReference>
<evidence type="ECO:0000259" key="21">
    <source>
        <dbReference type="PROSITE" id="PS51387"/>
    </source>
</evidence>
<evidence type="ECO:0000256" key="15">
    <source>
        <dbReference type="ARBA" id="ARBA00023002"/>
    </source>
</evidence>
<feature type="active site" description="Proton donor" evidence="20">
    <location>
        <position position="246"/>
    </location>
</feature>
<dbReference type="PANTHER" id="PTHR21071:SF4">
    <property type="entry name" value="UDP-N-ACETYLENOLPYRUVOYLGLUCOSAMINE REDUCTASE"/>
    <property type="match status" value="1"/>
</dbReference>
<dbReference type="AlphaFoldDB" id="A0A520MGZ4"/>
<evidence type="ECO:0000313" key="23">
    <source>
        <dbReference type="Proteomes" id="UP000315889"/>
    </source>
</evidence>
<dbReference type="Pfam" id="PF01565">
    <property type="entry name" value="FAD_binding_4"/>
    <property type="match status" value="1"/>
</dbReference>
<keyword evidence="11 20" id="KW-0274">FAD</keyword>
<evidence type="ECO:0000256" key="8">
    <source>
        <dbReference type="ARBA" id="ARBA00022490"/>
    </source>
</evidence>
<comment type="pathway">
    <text evidence="4 20">Cell wall biogenesis; peptidoglycan biosynthesis.</text>
</comment>
<keyword evidence="13 20" id="KW-0133">Cell shape</keyword>
<dbReference type="Proteomes" id="UP000315889">
    <property type="component" value="Unassembled WGS sequence"/>
</dbReference>
<evidence type="ECO:0000256" key="7">
    <source>
        <dbReference type="ARBA" id="ARBA00015188"/>
    </source>
</evidence>
<evidence type="ECO:0000256" key="18">
    <source>
        <dbReference type="ARBA" id="ARBA00031026"/>
    </source>
</evidence>
<evidence type="ECO:0000256" key="1">
    <source>
        <dbReference type="ARBA" id="ARBA00001974"/>
    </source>
</evidence>